<dbReference type="SUPFAM" id="SSF54593">
    <property type="entry name" value="Glyoxalase/Bleomycin resistance protein/Dihydroxybiphenyl dioxygenase"/>
    <property type="match status" value="1"/>
</dbReference>
<reference evidence="2" key="1">
    <citation type="submission" date="2023-06" db="EMBL/GenBank/DDBJ databases">
        <title>Robiginitalea aurantiacus sp. nov. and Algoriphagus sediminis sp. nov., isolated from coastal sediment.</title>
        <authorList>
            <person name="Zhou Z.Y."/>
            <person name="An J."/>
            <person name="Jia Y.W."/>
            <person name="Du Z.J."/>
        </authorList>
    </citation>
    <scope>NUCLEOTIDE SEQUENCE</scope>
    <source>
        <strain evidence="2">C2-7</strain>
    </source>
</reference>
<sequence length="129" mass="14733">MRIEHLAIWVRDLEKMRSFYCDFFDLGSNDLYHNPRKKFSSYFLSFPKGARLELMHREENISDSGISHSDRIGLAHFAISLGSQSDVLAYTAKAKKEGIKVVGEPRTTGDGYFESVIEDPEGNWIELTV</sequence>
<feature type="domain" description="VOC" evidence="1">
    <location>
        <begin position="2"/>
        <end position="129"/>
    </location>
</feature>
<dbReference type="PANTHER" id="PTHR36113:SF1">
    <property type="entry name" value="GLYOXALASE_BLEOMYCIN RESISTANCE PROTEIN_DIOXYGENASE"/>
    <property type="match status" value="1"/>
</dbReference>
<accession>A0ABT7YFM9</accession>
<evidence type="ECO:0000259" key="1">
    <source>
        <dbReference type="PROSITE" id="PS51819"/>
    </source>
</evidence>
<dbReference type="Gene3D" id="3.10.180.10">
    <property type="entry name" value="2,3-Dihydroxybiphenyl 1,2-Dioxygenase, domain 1"/>
    <property type="match status" value="1"/>
</dbReference>
<dbReference type="PROSITE" id="PS51819">
    <property type="entry name" value="VOC"/>
    <property type="match status" value="1"/>
</dbReference>
<protein>
    <submittedName>
        <fullName evidence="2">VOC family protein</fullName>
    </submittedName>
</protein>
<keyword evidence="3" id="KW-1185">Reference proteome</keyword>
<organism evidence="2 3">
    <name type="scientific">Algoriphagus sediminis</name>
    <dbReference type="NCBI Taxonomy" id="3057113"/>
    <lineage>
        <taxon>Bacteria</taxon>
        <taxon>Pseudomonadati</taxon>
        <taxon>Bacteroidota</taxon>
        <taxon>Cytophagia</taxon>
        <taxon>Cytophagales</taxon>
        <taxon>Cyclobacteriaceae</taxon>
        <taxon>Algoriphagus</taxon>
    </lineage>
</organism>
<dbReference type="InterPro" id="IPR037523">
    <property type="entry name" value="VOC_core"/>
</dbReference>
<dbReference type="RefSeq" id="WP_290001597.1">
    <property type="nucleotide sequence ID" value="NZ_JAUEPH010000006.1"/>
</dbReference>
<dbReference type="InterPro" id="IPR029068">
    <property type="entry name" value="Glyas_Bleomycin-R_OHBP_Dase"/>
</dbReference>
<gene>
    <name evidence="2" type="ORF">QVH07_14330</name>
</gene>
<proteinExistence type="predicted"/>
<evidence type="ECO:0000313" key="2">
    <source>
        <dbReference type="EMBL" id="MDN3205337.1"/>
    </source>
</evidence>
<dbReference type="EMBL" id="JAUEPH010000006">
    <property type="protein sequence ID" value="MDN3205337.1"/>
    <property type="molecule type" value="Genomic_DNA"/>
</dbReference>
<dbReference type="InterPro" id="IPR004360">
    <property type="entry name" value="Glyas_Fos-R_dOase_dom"/>
</dbReference>
<evidence type="ECO:0000313" key="3">
    <source>
        <dbReference type="Proteomes" id="UP001171916"/>
    </source>
</evidence>
<dbReference type="Proteomes" id="UP001171916">
    <property type="component" value="Unassembled WGS sequence"/>
</dbReference>
<name>A0ABT7YFM9_9BACT</name>
<dbReference type="PANTHER" id="PTHR36113">
    <property type="entry name" value="LYASE, PUTATIVE-RELATED-RELATED"/>
    <property type="match status" value="1"/>
</dbReference>
<comment type="caution">
    <text evidence="2">The sequence shown here is derived from an EMBL/GenBank/DDBJ whole genome shotgun (WGS) entry which is preliminary data.</text>
</comment>
<dbReference type="Pfam" id="PF00903">
    <property type="entry name" value="Glyoxalase"/>
    <property type="match status" value="1"/>
</dbReference>
<dbReference type="InterPro" id="IPR051332">
    <property type="entry name" value="Fosfomycin_Res_Enzymes"/>
</dbReference>